<keyword evidence="1 3" id="KW-0732">Signal</keyword>
<organism evidence="5 6">
    <name type="scientific">Jannaschia donghaensis</name>
    <dbReference type="NCBI Taxonomy" id="420998"/>
    <lineage>
        <taxon>Bacteria</taxon>
        <taxon>Pseudomonadati</taxon>
        <taxon>Pseudomonadota</taxon>
        <taxon>Alphaproteobacteria</taxon>
        <taxon>Rhodobacterales</taxon>
        <taxon>Roseobacteraceae</taxon>
        <taxon>Jannaschia</taxon>
    </lineage>
</organism>
<evidence type="ECO:0000313" key="6">
    <source>
        <dbReference type="Proteomes" id="UP000049222"/>
    </source>
</evidence>
<dbReference type="SUPFAM" id="SSF53474">
    <property type="entry name" value="alpha/beta-Hydrolases"/>
    <property type="match status" value="1"/>
</dbReference>
<gene>
    <name evidence="5" type="ORF">JDO7802_02665</name>
</gene>
<evidence type="ECO:0000259" key="4">
    <source>
        <dbReference type="Pfam" id="PF02230"/>
    </source>
</evidence>
<dbReference type="InterPro" id="IPR003140">
    <property type="entry name" value="PLipase/COase/thioEstase"/>
</dbReference>
<name>A0A0M6YLD4_9RHOB</name>
<reference evidence="5 6" key="1">
    <citation type="submission" date="2015-07" db="EMBL/GenBank/DDBJ databases">
        <authorList>
            <person name="Noorani M."/>
        </authorList>
    </citation>
    <scope>NUCLEOTIDE SEQUENCE [LARGE SCALE GENOMIC DNA]</scope>
    <source>
        <strain evidence="5 6">CECT 7802</strain>
    </source>
</reference>
<evidence type="ECO:0000256" key="3">
    <source>
        <dbReference type="SAM" id="SignalP"/>
    </source>
</evidence>
<dbReference type="Gene3D" id="3.40.50.1820">
    <property type="entry name" value="alpha/beta hydrolase"/>
    <property type="match status" value="1"/>
</dbReference>
<accession>A0A0M6YLD4</accession>
<dbReference type="EMBL" id="CXSU01000012">
    <property type="protein sequence ID" value="CTQ50639.1"/>
    <property type="molecule type" value="Genomic_DNA"/>
</dbReference>
<keyword evidence="6" id="KW-1185">Reference proteome</keyword>
<keyword evidence="2" id="KW-0378">Hydrolase</keyword>
<sequence>MKVLASIVLALTAAGPAAACTRDEPACGVPMGDYRVALPDVEGPIPAVIFLHGAGGTGRGTLGMTGTVKAITDRGYAVIAPDGLPWRSDRSGGIWSFRMDVVRETPRDEAAFFDEVVADAAQRHDVDPDNVILAGFSAGAFMVTSLACDAPESFAAYAPVSGGFWRPHPDSCDGPVRLFQTHGWTDGTVPLEGRPLGNGRYLQGDILEGLSLFRDANGCARPDASGKRTTGDFLRRYWTCDDGTALEFALFPGGHGVPAGWADMMLDWFEGLPES</sequence>
<dbReference type="OrthoDB" id="9805640at2"/>
<feature type="chain" id="PRO_5005808164" evidence="3">
    <location>
        <begin position="20"/>
        <end position="275"/>
    </location>
</feature>
<feature type="signal peptide" evidence="3">
    <location>
        <begin position="1"/>
        <end position="19"/>
    </location>
</feature>
<dbReference type="PANTHER" id="PTHR43037:SF5">
    <property type="entry name" value="FERULOYL ESTERASE"/>
    <property type="match status" value="1"/>
</dbReference>
<protein>
    <submittedName>
        <fullName evidence="5">Esterase, PHB depolymerase family</fullName>
    </submittedName>
</protein>
<dbReference type="PANTHER" id="PTHR43037">
    <property type="entry name" value="UNNAMED PRODUCT-RELATED"/>
    <property type="match status" value="1"/>
</dbReference>
<dbReference type="GO" id="GO:0016787">
    <property type="term" value="F:hydrolase activity"/>
    <property type="evidence" value="ECO:0007669"/>
    <property type="project" value="UniProtKB-KW"/>
</dbReference>
<dbReference type="AlphaFoldDB" id="A0A0M6YLD4"/>
<dbReference type="RefSeq" id="WP_055086302.1">
    <property type="nucleotide sequence ID" value="NZ_CXSU01000012.1"/>
</dbReference>
<dbReference type="STRING" id="420998.JDO7802_02665"/>
<proteinExistence type="predicted"/>
<evidence type="ECO:0000313" key="5">
    <source>
        <dbReference type="EMBL" id="CTQ50639.1"/>
    </source>
</evidence>
<dbReference type="Pfam" id="PF02230">
    <property type="entry name" value="Abhydrolase_2"/>
    <property type="match status" value="1"/>
</dbReference>
<evidence type="ECO:0000256" key="2">
    <source>
        <dbReference type="ARBA" id="ARBA00022801"/>
    </source>
</evidence>
<dbReference type="Proteomes" id="UP000049222">
    <property type="component" value="Unassembled WGS sequence"/>
</dbReference>
<feature type="domain" description="Phospholipase/carboxylesterase/thioesterase" evidence="4">
    <location>
        <begin position="46"/>
        <end position="192"/>
    </location>
</feature>
<dbReference type="InterPro" id="IPR029058">
    <property type="entry name" value="AB_hydrolase_fold"/>
</dbReference>
<dbReference type="InterPro" id="IPR050955">
    <property type="entry name" value="Plant_Biomass_Hydrol_Est"/>
</dbReference>
<evidence type="ECO:0000256" key="1">
    <source>
        <dbReference type="ARBA" id="ARBA00022729"/>
    </source>
</evidence>